<evidence type="ECO:0000256" key="1">
    <source>
        <dbReference type="SAM" id="Phobius"/>
    </source>
</evidence>
<accession>A0AAJ6DC25</accession>
<keyword evidence="1" id="KW-0812">Transmembrane</keyword>
<dbReference type="AlphaFoldDB" id="A0AAJ6DC25"/>
<gene>
    <name evidence="2" type="ORF">QDX21_12175</name>
</gene>
<dbReference type="EMBL" id="CP122566">
    <property type="protein sequence ID" value="WGH93029.1"/>
    <property type="molecule type" value="Genomic_DNA"/>
</dbReference>
<reference evidence="2 3" key="1">
    <citation type="submission" date="2023-03" db="EMBL/GenBank/DDBJ databases">
        <title>Complete genome sequences of several Auritidibacter ignavus strains isolated from ear infections.</title>
        <authorList>
            <person name="Baehr T."/>
            <person name="Baumhoegger A.M."/>
        </authorList>
    </citation>
    <scope>NUCLEOTIDE SEQUENCE [LARGE SCALE GENOMIC DNA]</scope>
    <source>
        <strain evidence="2 3">BABAE-6</strain>
    </source>
</reference>
<keyword evidence="1" id="KW-0472">Membrane</keyword>
<evidence type="ECO:0000313" key="3">
    <source>
        <dbReference type="Proteomes" id="UP001224674"/>
    </source>
</evidence>
<keyword evidence="1" id="KW-1133">Transmembrane helix</keyword>
<dbReference type="NCBIfam" id="NF041390">
    <property type="entry name" value="TadE_Rv3655c"/>
    <property type="match status" value="1"/>
</dbReference>
<organism evidence="2 3">
    <name type="scientific">Auritidibacter ignavus</name>
    <dbReference type="NCBI Taxonomy" id="678932"/>
    <lineage>
        <taxon>Bacteria</taxon>
        <taxon>Bacillati</taxon>
        <taxon>Actinomycetota</taxon>
        <taxon>Actinomycetes</taxon>
        <taxon>Micrococcales</taxon>
        <taxon>Micrococcaceae</taxon>
        <taxon>Auritidibacter</taxon>
    </lineage>
</organism>
<protein>
    <submittedName>
        <fullName evidence="2">TadE family type IV pilus minor pilin</fullName>
    </submittedName>
</protein>
<keyword evidence="3" id="KW-1185">Reference proteome</keyword>
<dbReference type="Proteomes" id="UP001224674">
    <property type="component" value="Chromosome"/>
</dbReference>
<sequence>MSQTFRYRVGRDTGSVTAEFAVVLPVAMIVAAMLVNAVVIGVQQVRLEQAAAAAARELARGEPADGVTATVSRMAGSQASAQQEISGSWASVTVSRPTPGPVGWLNIGTLEARAHAPYQWVISP</sequence>
<evidence type="ECO:0000313" key="2">
    <source>
        <dbReference type="EMBL" id="WGH93029.1"/>
    </source>
</evidence>
<dbReference type="RefSeq" id="WP_146206804.1">
    <property type="nucleotide sequence ID" value="NZ_CP122561.1"/>
</dbReference>
<feature type="transmembrane region" description="Helical" evidence="1">
    <location>
        <begin position="20"/>
        <end position="42"/>
    </location>
</feature>
<name>A0AAJ6DC25_9MICC</name>
<proteinExistence type="predicted"/>
<dbReference type="InterPro" id="IPR049790">
    <property type="entry name" value="Rv3655c/TadE"/>
</dbReference>